<proteinExistence type="predicted"/>
<dbReference type="GO" id="GO:0008081">
    <property type="term" value="F:phosphoric diester hydrolase activity"/>
    <property type="evidence" value="ECO:0007669"/>
    <property type="project" value="InterPro"/>
</dbReference>
<evidence type="ECO:0000313" key="3">
    <source>
        <dbReference type="Proteomes" id="UP000294887"/>
    </source>
</evidence>
<name>A0A4R1F7B2_9GAMM</name>
<gene>
    <name evidence="2" type="ORF">EV695_0360</name>
</gene>
<organism evidence="2 3">
    <name type="scientific">Cocleimonas flava</name>
    <dbReference type="NCBI Taxonomy" id="634765"/>
    <lineage>
        <taxon>Bacteria</taxon>
        <taxon>Pseudomonadati</taxon>
        <taxon>Pseudomonadota</taxon>
        <taxon>Gammaproteobacteria</taxon>
        <taxon>Thiotrichales</taxon>
        <taxon>Thiotrichaceae</taxon>
        <taxon>Cocleimonas</taxon>
    </lineage>
</organism>
<dbReference type="PANTHER" id="PTHR46211">
    <property type="entry name" value="GLYCEROPHOSPHORYL DIESTER PHOSPHODIESTERASE"/>
    <property type="match status" value="1"/>
</dbReference>
<reference evidence="2 3" key="1">
    <citation type="submission" date="2019-03" db="EMBL/GenBank/DDBJ databases">
        <title>Genomic Encyclopedia of Type Strains, Phase IV (KMG-IV): sequencing the most valuable type-strain genomes for metagenomic binning, comparative biology and taxonomic classification.</title>
        <authorList>
            <person name="Goeker M."/>
        </authorList>
    </citation>
    <scope>NUCLEOTIDE SEQUENCE [LARGE SCALE GENOMIC DNA]</scope>
    <source>
        <strain evidence="2 3">DSM 24830</strain>
    </source>
</reference>
<dbReference type="PROSITE" id="PS51704">
    <property type="entry name" value="GP_PDE"/>
    <property type="match status" value="1"/>
</dbReference>
<dbReference type="PANTHER" id="PTHR46211:SF1">
    <property type="entry name" value="GLYCEROPHOSPHODIESTER PHOSPHODIESTERASE, CYTOPLASMIC"/>
    <property type="match status" value="1"/>
</dbReference>
<dbReference type="InterPro" id="IPR030395">
    <property type="entry name" value="GP_PDE_dom"/>
</dbReference>
<dbReference type="AlphaFoldDB" id="A0A4R1F7B2"/>
<evidence type="ECO:0000313" key="2">
    <source>
        <dbReference type="EMBL" id="TCJ88504.1"/>
    </source>
</evidence>
<dbReference type="InterPro" id="IPR017946">
    <property type="entry name" value="PLC-like_Pdiesterase_TIM-brl"/>
</dbReference>
<keyword evidence="3" id="KW-1185">Reference proteome</keyword>
<protein>
    <submittedName>
        <fullName evidence="2">Glycerophosphoryl diester phosphodiesterase</fullName>
    </submittedName>
</protein>
<comment type="caution">
    <text evidence="2">The sequence shown here is derived from an EMBL/GenBank/DDBJ whole genome shotgun (WGS) entry which is preliminary data.</text>
</comment>
<sequence>MNHILDKNKLIAHRGDNTNHPENSYAAIESALLAGAQFIEFDIQMNADKTIIVFHDEDFKRMSDKDISVFDVTNETLKSLSIHEPNQFSDKHYPTYTSSLDEILALLKSYPNVTYLIEVKLKSLKHWGLKTVMKKLLTQLKPYSHNITVISYSVAALEYIRQFSDIKIGLVFNNYIAKHKDIANKLKPDYMLCPYESFPESGYWQGTWEWMVYSINDIETAKIWLEKDGIDYIETDDITLLLNK</sequence>
<dbReference type="GO" id="GO:0006629">
    <property type="term" value="P:lipid metabolic process"/>
    <property type="evidence" value="ECO:0007669"/>
    <property type="project" value="InterPro"/>
</dbReference>
<evidence type="ECO:0000259" key="1">
    <source>
        <dbReference type="PROSITE" id="PS51704"/>
    </source>
</evidence>
<dbReference type="Pfam" id="PF03009">
    <property type="entry name" value="GDPD"/>
    <property type="match status" value="1"/>
</dbReference>
<dbReference type="OrthoDB" id="9801454at2"/>
<feature type="domain" description="GP-PDE" evidence="1">
    <location>
        <begin position="8"/>
        <end position="244"/>
    </location>
</feature>
<dbReference type="Gene3D" id="3.20.20.190">
    <property type="entry name" value="Phosphatidylinositol (PI) phosphodiesterase"/>
    <property type="match status" value="1"/>
</dbReference>
<dbReference type="EMBL" id="SMFQ01000002">
    <property type="protein sequence ID" value="TCJ88504.1"/>
    <property type="molecule type" value="Genomic_DNA"/>
</dbReference>
<dbReference type="Proteomes" id="UP000294887">
    <property type="component" value="Unassembled WGS sequence"/>
</dbReference>
<accession>A0A4R1F7B2</accession>
<dbReference type="SUPFAM" id="SSF51695">
    <property type="entry name" value="PLC-like phosphodiesterases"/>
    <property type="match status" value="1"/>
</dbReference>
<dbReference type="RefSeq" id="WP_131904198.1">
    <property type="nucleotide sequence ID" value="NZ_BAAAFU010000008.1"/>
</dbReference>